<evidence type="ECO:0000256" key="6">
    <source>
        <dbReference type="ARBA" id="ARBA00023136"/>
    </source>
</evidence>
<feature type="transmembrane region" description="Helical" evidence="8">
    <location>
        <begin position="166"/>
        <end position="187"/>
    </location>
</feature>
<keyword evidence="3" id="KW-0597">Phosphoprotein</keyword>
<dbReference type="EMBL" id="CAJNOI010000466">
    <property type="protein sequence ID" value="CAF1285925.1"/>
    <property type="molecule type" value="Genomic_DNA"/>
</dbReference>
<feature type="transmembrane region" description="Helical" evidence="8">
    <location>
        <begin position="76"/>
        <end position="100"/>
    </location>
</feature>
<dbReference type="GO" id="GO:0016020">
    <property type="term" value="C:membrane"/>
    <property type="evidence" value="ECO:0007669"/>
    <property type="project" value="UniProtKB-SubCell"/>
</dbReference>
<proteinExistence type="predicted"/>
<name>A0A815CDY1_9BILA</name>
<evidence type="ECO:0000313" key="10">
    <source>
        <dbReference type="EMBL" id="CAF1566920.1"/>
    </source>
</evidence>
<organism evidence="9 12">
    <name type="scientific">Adineta steineri</name>
    <dbReference type="NCBI Taxonomy" id="433720"/>
    <lineage>
        <taxon>Eukaryota</taxon>
        <taxon>Metazoa</taxon>
        <taxon>Spiralia</taxon>
        <taxon>Gnathifera</taxon>
        <taxon>Rotifera</taxon>
        <taxon>Eurotatoria</taxon>
        <taxon>Bdelloidea</taxon>
        <taxon>Adinetida</taxon>
        <taxon>Adinetidae</taxon>
        <taxon>Adineta</taxon>
    </lineage>
</organism>
<comment type="subcellular location">
    <subcellularLocation>
        <location evidence="1">Membrane</location>
        <topology evidence="1">Multi-pass membrane protein</topology>
    </subcellularLocation>
</comment>
<dbReference type="Proteomes" id="UP000663832">
    <property type="component" value="Unassembled WGS sequence"/>
</dbReference>
<reference evidence="9" key="1">
    <citation type="submission" date="2021-02" db="EMBL/GenBank/DDBJ databases">
        <authorList>
            <person name="Nowell W R."/>
        </authorList>
    </citation>
    <scope>NUCLEOTIDE SEQUENCE</scope>
</reference>
<evidence type="ECO:0000256" key="8">
    <source>
        <dbReference type="SAM" id="Phobius"/>
    </source>
</evidence>
<evidence type="ECO:0000256" key="3">
    <source>
        <dbReference type="ARBA" id="ARBA00022553"/>
    </source>
</evidence>
<evidence type="ECO:0000313" key="9">
    <source>
        <dbReference type="EMBL" id="CAF1285925.1"/>
    </source>
</evidence>
<feature type="transmembrane region" description="Helical" evidence="8">
    <location>
        <begin position="112"/>
        <end position="128"/>
    </location>
</feature>
<dbReference type="PANTHER" id="PTHR31584">
    <property type="entry name" value="TUMOR PROTEIN P53-INDUCIBLE PROTEIN 11"/>
    <property type="match status" value="1"/>
</dbReference>
<comment type="caution">
    <text evidence="9">The sequence shown here is derived from an EMBL/GenBank/DDBJ whole genome shotgun (WGS) entry which is preliminary data.</text>
</comment>
<dbReference type="Pfam" id="PF14936">
    <property type="entry name" value="p53-inducible11"/>
    <property type="match status" value="1"/>
</dbReference>
<dbReference type="InterPro" id="IPR028266">
    <property type="entry name" value="TP53I11"/>
</dbReference>
<keyword evidence="6 8" id="KW-0472">Membrane</keyword>
<dbReference type="EMBL" id="CAJNOM010000816">
    <property type="protein sequence ID" value="CAF1566920.1"/>
    <property type="molecule type" value="Genomic_DNA"/>
</dbReference>
<keyword evidence="11" id="KW-1185">Reference proteome</keyword>
<keyword evidence="4 8" id="KW-0812">Transmembrane</keyword>
<dbReference type="OrthoDB" id="6243248at2759"/>
<sequence length="228" mass="25201">MLTATPSQPTSASTMLHRTSSKPDFILKSSCGDLQSRLKVRKVLGVGDTTGLTCSSKISQILGQSDNVIFQLPPKLAAWLLLVTTLFSCFTVMGLLWPSYLRFILPGDLESTAHLATSYAFLATMLGLTLRSGDKTSLQLVLFSLALFHALSFLIALWLLKTSDAKLKSIISVILHLFCLLINIHFYRSINRAISPSLRHNKLKTYFNSMVSFPTQSTTDYHTGHESS</sequence>
<protein>
    <recommendedName>
        <fullName evidence="2">Tumor protein p53-inducible protein 11</fullName>
    </recommendedName>
    <alternativeName>
        <fullName evidence="7">p53-induced gene 11 protein</fullName>
    </alternativeName>
</protein>
<evidence type="ECO:0000256" key="5">
    <source>
        <dbReference type="ARBA" id="ARBA00022989"/>
    </source>
</evidence>
<evidence type="ECO:0000313" key="11">
    <source>
        <dbReference type="Proteomes" id="UP000663832"/>
    </source>
</evidence>
<evidence type="ECO:0000256" key="4">
    <source>
        <dbReference type="ARBA" id="ARBA00022692"/>
    </source>
</evidence>
<dbReference type="Proteomes" id="UP000663877">
    <property type="component" value="Unassembled WGS sequence"/>
</dbReference>
<evidence type="ECO:0000313" key="12">
    <source>
        <dbReference type="Proteomes" id="UP000663877"/>
    </source>
</evidence>
<dbReference type="AlphaFoldDB" id="A0A815CDY1"/>
<evidence type="ECO:0000256" key="2">
    <source>
        <dbReference type="ARBA" id="ARBA00019449"/>
    </source>
</evidence>
<dbReference type="PANTHER" id="PTHR31584:SF1">
    <property type="entry name" value="TUMOR PROTEIN P53-INDUCIBLE PROTEIN 11"/>
    <property type="match status" value="1"/>
</dbReference>
<evidence type="ECO:0000256" key="1">
    <source>
        <dbReference type="ARBA" id="ARBA00004141"/>
    </source>
</evidence>
<feature type="transmembrane region" description="Helical" evidence="8">
    <location>
        <begin position="140"/>
        <end position="160"/>
    </location>
</feature>
<gene>
    <name evidence="9" type="ORF">BJG266_LOCUS31467</name>
    <name evidence="10" type="ORF">QVE165_LOCUS48424</name>
</gene>
<evidence type="ECO:0000256" key="7">
    <source>
        <dbReference type="ARBA" id="ARBA00032100"/>
    </source>
</evidence>
<accession>A0A815CDY1</accession>
<keyword evidence="5 8" id="KW-1133">Transmembrane helix</keyword>